<proteinExistence type="inferred from homology"/>
<dbReference type="InterPro" id="IPR002104">
    <property type="entry name" value="Integrase_catalytic"/>
</dbReference>
<dbReference type="InterPro" id="IPR050090">
    <property type="entry name" value="Tyrosine_recombinase_XerCD"/>
</dbReference>
<evidence type="ECO:0000313" key="8">
    <source>
        <dbReference type="EMBL" id="MCW9713497.1"/>
    </source>
</evidence>
<comment type="similarity">
    <text evidence="1">Belongs to the 'phage' integrase family.</text>
</comment>
<sequence>MSLTINLVLFKRKKKKNGEIPIYLRITENRKSRYKSTGISVLPKHWNKERQRIRGTHTRSKVLNDQLEYELLQAEKKKSKLKLTEKLSADNLKNHISDDKYNSFINCAERYLEELDEEDRYWEHKRFKVLLGQLKDFMGNKSRAITKVDAELIEKFQNYLLTEPKNKEGKKVGNSPNTVRRKLRTLKGMFNSLLKAKKIKHDPFLMVNKVKEEPVEKTKLSLAQIKAIEKLDLEKESQLWHSRNYFMFSFYNAGIRFGDMCTLKWKNLVDGRLVYKMRKTGSQKSIKQYDQMDKILSYYRSDDSKQNDYIFPILDKKISNSAALQRSISSKNVIVNRDLKKIAGLAEIEANISFHVSRHSFSQYALEQGLGLYEISKALGHSKLKTTERYLKSFDEELLDEGMDKLFNNG</sequence>
<dbReference type="Gene3D" id="1.10.150.130">
    <property type="match status" value="1"/>
</dbReference>
<dbReference type="InterPro" id="IPR010998">
    <property type="entry name" value="Integrase_recombinase_N"/>
</dbReference>
<feature type="domain" description="Core-binding (CB)" evidence="7">
    <location>
        <begin position="102"/>
        <end position="194"/>
    </location>
</feature>
<accession>A0ABT3Q039</accession>
<dbReference type="PROSITE" id="PS51898">
    <property type="entry name" value="TYR_RECOMBINASE"/>
    <property type="match status" value="1"/>
</dbReference>
<evidence type="ECO:0000259" key="7">
    <source>
        <dbReference type="PROSITE" id="PS51900"/>
    </source>
</evidence>
<dbReference type="Pfam" id="PF17293">
    <property type="entry name" value="Arm-DNA-bind_5"/>
    <property type="match status" value="1"/>
</dbReference>
<gene>
    <name evidence="8" type="ORF">LQ318_11340</name>
</gene>
<feature type="domain" description="Tyr recombinase" evidence="6">
    <location>
        <begin position="215"/>
        <end position="404"/>
    </location>
</feature>
<keyword evidence="2" id="KW-0229">DNA integration</keyword>
<evidence type="ECO:0000256" key="4">
    <source>
        <dbReference type="ARBA" id="ARBA00023172"/>
    </source>
</evidence>
<dbReference type="PANTHER" id="PTHR30349:SF64">
    <property type="entry name" value="PROPHAGE INTEGRASE INTD-RELATED"/>
    <property type="match status" value="1"/>
</dbReference>
<comment type="caution">
    <text evidence="8">The sequence shown here is derived from an EMBL/GenBank/DDBJ whole genome shotgun (WGS) entry which is preliminary data.</text>
</comment>
<evidence type="ECO:0000256" key="1">
    <source>
        <dbReference type="ARBA" id="ARBA00008857"/>
    </source>
</evidence>
<dbReference type="RefSeq" id="WP_265790219.1">
    <property type="nucleotide sequence ID" value="NZ_BAABRS010000003.1"/>
</dbReference>
<dbReference type="PANTHER" id="PTHR30349">
    <property type="entry name" value="PHAGE INTEGRASE-RELATED"/>
    <property type="match status" value="1"/>
</dbReference>
<evidence type="ECO:0000256" key="5">
    <source>
        <dbReference type="PROSITE-ProRule" id="PRU01248"/>
    </source>
</evidence>
<evidence type="ECO:0000256" key="2">
    <source>
        <dbReference type="ARBA" id="ARBA00022908"/>
    </source>
</evidence>
<dbReference type="InterPro" id="IPR013762">
    <property type="entry name" value="Integrase-like_cat_sf"/>
</dbReference>
<dbReference type="SUPFAM" id="SSF56349">
    <property type="entry name" value="DNA breaking-rejoining enzymes"/>
    <property type="match status" value="1"/>
</dbReference>
<keyword evidence="9" id="KW-1185">Reference proteome</keyword>
<dbReference type="PROSITE" id="PS51900">
    <property type="entry name" value="CB"/>
    <property type="match status" value="1"/>
</dbReference>
<dbReference type="Gene3D" id="1.10.443.10">
    <property type="entry name" value="Intergrase catalytic core"/>
    <property type="match status" value="1"/>
</dbReference>
<organism evidence="8 9">
    <name type="scientific">Fodinibius salicampi</name>
    <dbReference type="NCBI Taxonomy" id="1920655"/>
    <lineage>
        <taxon>Bacteria</taxon>
        <taxon>Pseudomonadati</taxon>
        <taxon>Balneolota</taxon>
        <taxon>Balneolia</taxon>
        <taxon>Balneolales</taxon>
        <taxon>Balneolaceae</taxon>
        <taxon>Fodinibius</taxon>
    </lineage>
</organism>
<evidence type="ECO:0000256" key="3">
    <source>
        <dbReference type="ARBA" id="ARBA00023125"/>
    </source>
</evidence>
<keyword evidence="3 5" id="KW-0238">DNA-binding</keyword>
<dbReference type="EMBL" id="JAJNDC010000003">
    <property type="protein sequence ID" value="MCW9713497.1"/>
    <property type="molecule type" value="Genomic_DNA"/>
</dbReference>
<evidence type="ECO:0000259" key="6">
    <source>
        <dbReference type="PROSITE" id="PS51898"/>
    </source>
</evidence>
<dbReference type="InterPro" id="IPR035386">
    <property type="entry name" value="Arm-DNA-bind_5"/>
</dbReference>
<dbReference type="InterPro" id="IPR044068">
    <property type="entry name" value="CB"/>
</dbReference>
<keyword evidence="4" id="KW-0233">DNA recombination</keyword>
<dbReference type="InterPro" id="IPR011010">
    <property type="entry name" value="DNA_brk_join_enz"/>
</dbReference>
<dbReference type="Proteomes" id="UP001207337">
    <property type="component" value="Unassembled WGS sequence"/>
</dbReference>
<dbReference type="Pfam" id="PF00589">
    <property type="entry name" value="Phage_integrase"/>
    <property type="match status" value="1"/>
</dbReference>
<dbReference type="CDD" id="cd01185">
    <property type="entry name" value="INTN1_C_like"/>
    <property type="match status" value="1"/>
</dbReference>
<protein>
    <submittedName>
        <fullName evidence="8">Site-specific integrase</fullName>
    </submittedName>
</protein>
<reference evidence="8 9" key="1">
    <citation type="submission" date="2021-11" db="EMBL/GenBank/DDBJ databases">
        <title>Aliifidinibius sp. nov., a new bacterium isolated from saline soil.</title>
        <authorList>
            <person name="Galisteo C."/>
            <person name="De La Haba R."/>
            <person name="Sanchez-Porro C."/>
            <person name="Ventosa A."/>
        </authorList>
    </citation>
    <scope>NUCLEOTIDE SEQUENCE [LARGE SCALE GENOMIC DNA]</scope>
    <source>
        <strain evidence="8 9">KACC 190600</strain>
    </source>
</reference>
<name>A0ABT3Q039_9BACT</name>
<dbReference type="InterPro" id="IPR025269">
    <property type="entry name" value="SAM-like_dom"/>
</dbReference>
<evidence type="ECO:0000313" key="9">
    <source>
        <dbReference type="Proteomes" id="UP001207337"/>
    </source>
</evidence>
<dbReference type="Pfam" id="PF13102">
    <property type="entry name" value="Phage_int_SAM_5"/>
    <property type="match status" value="1"/>
</dbReference>